<accession>A0A0C9U7G3</accession>
<name>A0A0C9U7G3_PAXIN</name>
<dbReference type="OrthoDB" id="2671428at2759"/>
<protein>
    <submittedName>
        <fullName evidence="1">Uncharacterized protein</fullName>
    </submittedName>
</protein>
<organism evidence="1 2">
    <name type="scientific">Paxillus involutus ATCC 200175</name>
    <dbReference type="NCBI Taxonomy" id="664439"/>
    <lineage>
        <taxon>Eukaryota</taxon>
        <taxon>Fungi</taxon>
        <taxon>Dikarya</taxon>
        <taxon>Basidiomycota</taxon>
        <taxon>Agaricomycotina</taxon>
        <taxon>Agaricomycetes</taxon>
        <taxon>Agaricomycetidae</taxon>
        <taxon>Boletales</taxon>
        <taxon>Paxilineae</taxon>
        <taxon>Paxillaceae</taxon>
        <taxon>Paxillus</taxon>
    </lineage>
</organism>
<dbReference type="HOGENOM" id="CLU_187860_0_0_1"/>
<sequence length="88" mass="9707">MPPALPEESTINPNTIAAYKRCISALEEENSELHTTDSNQPRGDKYHVSAGRAIRRLVTLADRVKDLVTEADKRAGAVDDSLEELSEE</sequence>
<reference evidence="2" key="2">
    <citation type="submission" date="2015-01" db="EMBL/GenBank/DDBJ databases">
        <title>Evolutionary Origins and Diversification of the Mycorrhizal Mutualists.</title>
        <authorList>
            <consortium name="DOE Joint Genome Institute"/>
            <consortium name="Mycorrhizal Genomics Consortium"/>
            <person name="Kohler A."/>
            <person name="Kuo A."/>
            <person name="Nagy L.G."/>
            <person name="Floudas D."/>
            <person name="Copeland A."/>
            <person name="Barry K.W."/>
            <person name="Cichocki N."/>
            <person name="Veneault-Fourrey C."/>
            <person name="LaButti K."/>
            <person name="Lindquist E.A."/>
            <person name="Lipzen A."/>
            <person name="Lundell T."/>
            <person name="Morin E."/>
            <person name="Murat C."/>
            <person name="Riley R."/>
            <person name="Ohm R."/>
            <person name="Sun H."/>
            <person name="Tunlid A."/>
            <person name="Henrissat B."/>
            <person name="Grigoriev I.V."/>
            <person name="Hibbett D.S."/>
            <person name="Martin F."/>
        </authorList>
    </citation>
    <scope>NUCLEOTIDE SEQUENCE [LARGE SCALE GENOMIC DNA]</scope>
    <source>
        <strain evidence="2">ATCC 200175</strain>
    </source>
</reference>
<gene>
    <name evidence="1" type="ORF">PAXINDRAFT_11915</name>
</gene>
<keyword evidence="2" id="KW-1185">Reference proteome</keyword>
<proteinExistence type="predicted"/>
<dbReference type="AlphaFoldDB" id="A0A0C9U7G3"/>
<reference evidence="1 2" key="1">
    <citation type="submission" date="2014-06" db="EMBL/GenBank/DDBJ databases">
        <authorList>
            <consortium name="DOE Joint Genome Institute"/>
            <person name="Kuo A."/>
            <person name="Kohler A."/>
            <person name="Nagy L.G."/>
            <person name="Floudas D."/>
            <person name="Copeland A."/>
            <person name="Barry K.W."/>
            <person name="Cichocki N."/>
            <person name="Veneault-Fourrey C."/>
            <person name="LaButti K."/>
            <person name="Lindquist E.A."/>
            <person name="Lipzen A."/>
            <person name="Lundell T."/>
            <person name="Morin E."/>
            <person name="Murat C."/>
            <person name="Sun H."/>
            <person name="Tunlid A."/>
            <person name="Henrissat B."/>
            <person name="Grigoriev I.V."/>
            <person name="Hibbett D.S."/>
            <person name="Martin F."/>
            <person name="Nordberg H.P."/>
            <person name="Cantor M.N."/>
            <person name="Hua S.X."/>
        </authorList>
    </citation>
    <scope>NUCLEOTIDE SEQUENCE [LARGE SCALE GENOMIC DNA]</scope>
    <source>
        <strain evidence="1 2">ATCC 200175</strain>
    </source>
</reference>
<dbReference type="EMBL" id="KN819337">
    <property type="protein sequence ID" value="KIJ15372.1"/>
    <property type="molecule type" value="Genomic_DNA"/>
</dbReference>
<evidence type="ECO:0000313" key="1">
    <source>
        <dbReference type="EMBL" id="KIJ15372.1"/>
    </source>
</evidence>
<dbReference type="Proteomes" id="UP000053647">
    <property type="component" value="Unassembled WGS sequence"/>
</dbReference>
<evidence type="ECO:0000313" key="2">
    <source>
        <dbReference type="Proteomes" id="UP000053647"/>
    </source>
</evidence>